<dbReference type="STRING" id="537013.CLOSTMETH_03949"/>
<evidence type="ECO:0008006" key="4">
    <source>
        <dbReference type="Google" id="ProtNLM"/>
    </source>
</evidence>
<dbReference type="PANTHER" id="PTHR32329">
    <property type="entry name" value="BIFUNCTIONAL PROTEIN [INCLUDES 2-HYDROXYACYL-COA DEHYDRATASE (N-TER) AND ITS ACTIVATOR DOMAIN (C_TERM)-RELATED"/>
    <property type="match status" value="1"/>
</dbReference>
<reference evidence="2 3" key="2">
    <citation type="submission" date="2009-02" db="EMBL/GenBank/DDBJ databases">
        <title>Draft genome sequence of Clostridium methylpentosum (DSM 5476).</title>
        <authorList>
            <person name="Sudarsanam P."/>
            <person name="Ley R."/>
            <person name="Guruge J."/>
            <person name="Turnbaugh P.J."/>
            <person name="Mahowald M."/>
            <person name="Liep D."/>
            <person name="Gordon J."/>
        </authorList>
    </citation>
    <scope>NUCLEOTIDE SEQUENCE [LARGE SCALE GENOMIC DNA]</scope>
    <source>
        <strain evidence="2 3">DSM 5476</strain>
    </source>
</reference>
<feature type="compositionally biased region" description="Basic and acidic residues" evidence="1">
    <location>
        <begin position="434"/>
        <end position="445"/>
    </location>
</feature>
<protein>
    <recommendedName>
        <fullName evidence="4">2-hydroxyglutaryl-CoA dehydratase</fullName>
    </recommendedName>
</protein>
<keyword evidence="3" id="KW-1185">Reference proteome</keyword>
<dbReference type="eggNOG" id="COG3581">
    <property type="taxonomic scope" value="Bacteria"/>
</dbReference>
<dbReference type="Proteomes" id="UP000003340">
    <property type="component" value="Unassembled WGS sequence"/>
</dbReference>
<proteinExistence type="predicted"/>
<sequence length="445" mass="50173">MAKLTYDKDGRLLFTKEMKSEYKLLIPNMLPIHFELIKNILINEGYDCDLLTTNNPNIVQEGLQNVHNDTCYPCLLVVGQFIDALKSGKYDVNKTALFITQTGGGCRASNYIHLLRKALKKSGFENVPVVSVNLSGMEKNPGFKLSIPLVVKMVSALLYGDMLMLLSNQLRPYEVVKGQTDERVAKWVKRLSEAYRHSSGFGKKIMKKNFDEMVADFSTIQIVKTNKVKVGIVGEIYVKYSPLANNDLEKFLFDEGAEVVVPGLLDFIIFKADNRIVDVELYGGSRIKHFVVSKFKQYLENVQKIFIESIQASDKFTAPADFETIKAMVKPYIGYGNKMGEGWLLTAEMVELVHSGTENVVCTQPFGCLPNHIAGKGMIRKIRNHNPNANIVAIDYDPGATRVNQENRLKLMLSTAKDALREREEKQAMQQQTSKKESAKQRMHA</sequence>
<dbReference type="EMBL" id="ACEC01000136">
    <property type="protein sequence ID" value="EEG28561.1"/>
    <property type="molecule type" value="Genomic_DNA"/>
</dbReference>
<feature type="region of interest" description="Disordered" evidence="1">
    <location>
        <begin position="422"/>
        <end position="445"/>
    </location>
</feature>
<gene>
    <name evidence="2" type="ORF">CLOSTMETH_03949</name>
</gene>
<dbReference type="PANTHER" id="PTHR32329:SF4">
    <property type="entry name" value="ACTIVATOR OF 2-HYDROXYACYL-COA DEHYDRATASE"/>
    <property type="match status" value="1"/>
</dbReference>
<name>C0EJ96_9FIRM</name>
<accession>C0EJ96</accession>
<evidence type="ECO:0000256" key="1">
    <source>
        <dbReference type="SAM" id="MobiDB-lite"/>
    </source>
</evidence>
<comment type="caution">
    <text evidence="2">The sequence shown here is derived from an EMBL/GenBank/DDBJ whole genome shotgun (WGS) entry which is preliminary data.</text>
</comment>
<dbReference type="AlphaFoldDB" id="C0EJ96"/>
<reference evidence="2 3" key="1">
    <citation type="submission" date="2009-01" db="EMBL/GenBank/DDBJ databases">
        <authorList>
            <person name="Fulton L."/>
            <person name="Clifton S."/>
            <person name="Fulton B."/>
            <person name="Xu J."/>
            <person name="Minx P."/>
            <person name="Pepin K.H."/>
            <person name="Johnson M."/>
            <person name="Bhonagiri V."/>
            <person name="Nash W.E."/>
            <person name="Mardis E.R."/>
            <person name="Wilson R.K."/>
        </authorList>
    </citation>
    <scope>NUCLEOTIDE SEQUENCE [LARGE SCALE GENOMIC DNA]</scope>
    <source>
        <strain evidence="2 3">DSM 5476</strain>
    </source>
</reference>
<organism evidence="2 3">
    <name type="scientific">[Clostridium] methylpentosum DSM 5476</name>
    <dbReference type="NCBI Taxonomy" id="537013"/>
    <lineage>
        <taxon>Bacteria</taxon>
        <taxon>Bacillati</taxon>
        <taxon>Bacillota</taxon>
        <taxon>Clostridia</taxon>
        <taxon>Eubacteriales</taxon>
        <taxon>Oscillospiraceae</taxon>
        <taxon>Oscillospiraceae incertae sedis</taxon>
    </lineage>
</organism>
<evidence type="ECO:0000313" key="2">
    <source>
        <dbReference type="EMBL" id="EEG28561.1"/>
    </source>
</evidence>
<evidence type="ECO:0000313" key="3">
    <source>
        <dbReference type="Proteomes" id="UP000003340"/>
    </source>
</evidence>
<dbReference type="InterPro" id="IPR051805">
    <property type="entry name" value="Dehydratase_Activator_Redct"/>
</dbReference>
<dbReference type="HOGENOM" id="CLU_002393_4_1_9"/>